<evidence type="ECO:0000313" key="4">
    <source>
        <dbReference type="Proteomes" id="UP001364617"/>
    </source>
</evidence>
<protein>
    <recommendedName>
        <fullName evidence="5">Apoptosis facilitator Bcl-2-like protein 14</fullName>
    </recommendedName>
</protein>
<keyword evidence="4" id="KW-1185">Reference proteome</keyword>
<dbReference type="GO" id="GO:2001236">
    <property type="term" value="P:regulation of extrinsic apoptotic signaling pathway"/>
    <property type="evidence" value="ECO:0007669"/>
    <property type="project" value="TreeGrafter"/>
</dbReference>
<evidence type="ECO:0000256" key="2">
    <source>
        <dbReference type="ARBA" id="ARBA00022703"/>
    </source>
</evidence>
<organism evidence="3 4">
    <name type="scientific">Phoxinus phoxinus</name>
    <name type="common">Eurasian minnow</name>
    <dbReference type="NCBI Taxonomy" id="58324"/>
    <lineage>
        <taxon>Eukaryota</taxon>
        <taxon>Metazoa</taxon>
        <taxon>Chordata</taxon>
        <taxon>Craniata</taxon>
        <taxon>Vertebrata</taxon>
        <taxon>Euteleostomi</taxon>
        <taxon>Actinopterygii</taxon>
        <taxon>Neopterygii</taxon>
        <taxon>Teleostei</taxon>
        <taxon>Ostariophysi</taxon>
        <taxon>Cypriniformes</taxon>
        <taxon>Leuciscidae</taxon>
        <taxon>Phoxininae</taxon>
        <taxon>Phoxinus</taxon>
    </lineage>
</organism>
<evidence type="ECO:0000313" key="3">
    <source>
        <dbReference type="EMBL" id="KAK7160328.1"/>
    </source>
</evidence>
<dbReference type="GO" id="GO:0006915">
    <property type="term" value="P:apoptotic process"/>
    <property type="evidence" value="ECO:0007669"/>
    <property type="project" value="UniProtKB-KW"/>
</dbReference>
<proteinExistence type="predicted"/>
<dbReference type="PANTHER" id="PTHR14965">
    <property type="entry name" value="SI:CH73-248E21.1"/>
    <property type="match status" value="1"/>
</dbReference>
<gene>
    <name evidence="3" type="ORF">R3I93_008084</name>
</gene>
<name>A0AAN9D3D6_9TELE</name>
<dbReference type="AlphaFoldDB" id="A0AAN9D3D6"/>
<comment type="caution">
    <text evidence="3">The sequence shown here is derived from an EMBL/GenBank/DDBJ whole genome shotgun (WGS) entry which is preliminary data.</text>
</comment>
<keyword evidence="2" id="KW-0053">Apoptosis</keyword>
<evidence type="ECO:0008006" key="5">
    <source>
        <dbReference type="Google" id="ProtNLM"/>
    </source>
</evidence>
<dbReference type="PROSITE" id="PS50062">
    <property type="entry name" value="BCL2_FAMILY"/>
    <property type="match status" value="1"/>
</dbReference>
<dbReference type="InterPro" id="IPR002475">
    <property type="entry name" value="Bcl2-like"/>
</dbReference>
<evidence type="ECO:0000256" key="1">
    <source>
        <dbReference type="ARBA" id="ARBA00022553"/>
    </source>
</evidence>
<dbReference type="PANTHER" id="PTHR14965:SF1">
    <property type="entry name" value="APOPTOSIS FACILITATOR BCL-2-LIKE PROTEIN 14"/>
    <property type="match status" value="1"/>
</dbReference>
<sequence>MMEGDSPSITHSDEYRLLETYCQKRKPSTSPRRSLCMYSREAQTGSEKYGNVAEKLTRIVDSGLLADNGLETDSVNTDVIEKLVELLKKSGDDLNEKIKKDHELLGYLQSTLSYDFFEKLTTAFIKSVVPGFLQSRNKHEEIALTFEVTSRLGALDLHPMNRVMGFGAQYLQKNFTPWVKQHGGWEKAFDDNDEVH</sequence>
<dbReference type="Gene3D" id="1.10.437.10">
    <property type="entry name" value="Blc2-like"/>
    <property type="match status" value="1"/>
</dbReference>
<keyword evidence="1" id="KW-0597">Phosphoprotein</keyword>
<dbReference type="InterPro" id="IPR036834">
    <property type="entry name" value="Bcl-2-like_sf"/>
</dbReference>
<dbReference type="EMBL" id="JAYKXH010000008">
    <property type="protein sequence ID" value="KAK7160328.1"/>
    <property type="molecule type" value="Genomic_DNA"/>
</dbReference>
<dbReference type="SUPFAM" id="SSF56854">
    <property type="entry name" value="Bcl-2 inhibitors of programmed cell death"/>
    <property type="match status" value="1"/>
</dbReference>
<reference evidence="3 4" key="1">
    <citation type="submission" date="2024-02" db="EMBL/GenBank/DDBJ databases">
        <title>Chromosome-level genome assembly of the Eurasian Minnow (Phoxinus phoxinus).</title>
        <authorList>
            <person name="Oriowo T.O."/>
            <person name="Martin S."/>
            <person name="Stange M."/>
            <person name="Chrysostomakis Y."/>
            <person name="Brown T."/>
            <person name="Winkler S."/>
            <person name="Kukowka S."/>
            <person name="Myers E.W."/>
            <person name="Bohne A."/>
        </authorList>
    </citation>
    <scope>NUCLEOTIDE SEQUENCE [LARGE SCALE GENOMIC DNA]</scope>
    <source>
        <strain evidence="3">ZFMK-TIS-60720</strain>
        <tissue evidence="3">Whole Organism</tissue>
    </source>
</reference>
<accession>A0AAN9D3D6</accession>
<dbReference type="Proteomes" id="UP001364617">
    <property type="component" value="Unassembled WGS sequence"/>
</dbReference>